<name>A0A225NIG2_9RHOB</name>
<reference evidence="1 2" key="1">
    <citation type="submission" date="2013-04" db="EMBL/GenBank/DDBJ databases">
        <title>Oceanicola sp. 22II1-22F33 Genome Sequencing.</title>
        <authorList>
            <person name="Lai Q."/>
            <person name="Li G."/>
            <person name="Shao Z."/>
        </authorList>
    </citation>
    <scope>NUCLEOTIDE SEQUENCE [LARGE SCALE GENOMIC DNA]</scope>
    <source>
        <strain evidence="1 2">22II1-22F33</strain>
    </source>
</reference>
<dbReference type="PANTHER" id="PTHR30528:SF0">
    <property type="entry name" value="CYTOPLASMIC PROTEIN"/>
    <property type="match status" value="1"/>
</dbReference>
<sequence length="399" mass="45461">MTLPRLDNRRARALFLDRHALAEAPAGPGRGEDLARLIERLGFVQIDSVNTLARAHDMILFARRPAYRPKHLTRLYADGGLFEHWTHDAAVIPMRFHPHWQLRFARDAAHLPARWRNWHKHDFEAELESVLSHIRENGACGSGDLGGDGPKNSGGWWNWHPSKTALEFLWRSGALTVTGREGFQKRYDLTERVIGADLLEKPPEAAHSIDWFCNGALDRLGFATSGEIAAFWATVTPDEAKAWVARETEAGRIVPAVVDCADGSDRKVILRPEVLEEEPPEPTRRLRVLSPFDPALRDRARAQRLFGFHYRIEIFVPAEKRTYGYYVFPLLEGDRLVGRVDMKADREADMLRVTALWPERGVGWGKGRHARFEAELERVTRFAGVSTITFEDGWLREPK</sequence>
<dbReference type="PANTHER" id="PTHR30528">
    <property type="entry name" value="CYTOPLASMIC PROTEIN"/>
    <property type="match status" value="1"/>
</dbReference>
<gene>
    <name evidence="1" type="ORF">ATO3_13370</name>
</gene>
<dbReference type="EMBL" id="AQQR01000004">
    <property type="protein sequence ID" value="OWU73625.1"/>
    <property type="molecule type" value="Genomic_DNA"/>
</dbReference>
<dbReference type="RefSeq" id="WP_088650354.1">
    <property type="nucleotide sequence ID" value="NZ_AQQR01000004.1"/>
</dbReference>
<dbReference type="Proteomes" id="UP000215377">
    <property type="component" value="Unassembled WGS sequence"/>
</dbReference>
<evidence type="ECO:0000313" key="1">
    <source>
        <dbReference type="EMBL" id="OWU73625.1"/>
    </source>
</evidence>
<dbReference type="AlphaFoldDB" id="A0A225NIG2"/>
<proteinExistence type="predicted"/>
<organism evidence="1 2">
    <name type="scientific">Marinibacterium profundimaris</name>
    <dbReference type="NCBI Taxonomy" id="1679460"/>
    <lineage>
        <taxon>Bacteria</taxon>
        <taxon>Pseudomonadati</taxon>
        <taxon>Pseudomonadota</taxon>
        <taxon>Alphaproteobacteria</taxon>
        <taxon>Rhodobacterales</taxon>
        <taxon>Paracoccaceae</taxon>
        <taxon>Marinibacterium</taxon>
    </lineage>
</organism>
<dbReference type="Pfam" id="PF06224">
    <property type="entry name" value="AlkZ-like"/>
    <property type="match status" value="1"/>
</dbReference>
<dbReference type="OrthoDB" id="9787207at2"/>
<keyword evidence="2" id="KW-1185">Reference proteome</keyword>
<comment type="caution">
    <text evidence="1">The sequence shown here is derived from an EMBL/GenBank/DDBJ whole genome shotgun (WGS) entry which is preliminary data.</text>
</comment>
<protein>
    <recommendedName>
        <fullName evidence="3">Cytoplasmic protein</fullName>
    </recommendedName>
</protein>
<accession>A0A225NIG2</accession>
<dbReference type="InterPro" id="IPR009351">
    <property type="entry name" value="AlkZ-like"/>
</dbReference>
<evidence type="ECO:0000313" key="2">
    <source>
        <dbReference type="Proteomes" id="UP000215377"/>
    </source>
</evidence>
<evidence type="ECO:0008006" key="3">
    <source>
        <dbReference type="Google" id="ProtNLM"/>
    </source>
</evidence>